<dbReference type="PRINTS" id="PR01790">
    <property type="entry name" value="SMP30FAMILY"/>
</dbReference>
<dbReference type="InterPro" id="IPR005511">
    <property type="entry name" value="SMP-30"/>
</dbReference>
<dbReference type="GO" id="GO:0004341">
    <property type="term" value="F:gluconolactonase activity"/>
    <property type="evidence" value="ECO:0007669"/>
    <property type="project" value="TreeGrafter"/>
</dbReference>
<dbReference type="EMBL" id="CP054840">
    <property type="protein sequence ID" value="QKV54561.1"/>
    <property type="molecule type" value="Genomic_DNA"/>
</dbReference>
<feature type="binding site" evidence="3">
    <location>
        <position position="205"/>
    </location>
    <ligand>
        <name>a divalent metal cation</name>
        <dbReference type="ChEBI" id="CHEBI:60240"/>
    </ligand>
</feature>
<feature type="binding site" evidence="3">
    <location>
        <position position="108"/>
    </location>
    <ligand>
        <name>substrate</name>
    </ligand>
</feature>
<sequence length="301" mass="32453">MPSSPASRPEIQPFGTLHTRLGECPVWDAARQWLWLIDSRDGLLLALDAQGQEQQRLELPAPLGSFALNHDGRLVVALRESVVLLDPASGRMQTLGRLQEQHPQLRLNDGAALADGRFCVGTMHTLRAPGEAPLGGLYLIDTAGRMERVDQGYGVVNGPVQHPVDGRVFVSDSAARRIHVYPAPGDAPWRRAPFADTQRLGSAPDGACFDDQGGLWSVMVHTGEIVRFDAQGQPGQRLRVPLAHPSSLCFGGPALDELYVTSISDSGRLSASGPLDGRVLRVRGLGRRGAPRPRCAIQPPT</sequence>
<dbReference type="Proteomes" id="UP000509579">
    <property type="component" value="Chromosome"/>
</dbReference>
<dbReference type="PANTHER" id="PTHR10907:SF47">
    <property type="entry name" value="REGUCALCIN"/>
    <property type="match status" value="1"/>
</dbReference>
<accession>A0A6N1X5D3</accession>
<gene>
    <name evidence="5" type="ORF">HUK68_17620</name>
</gene>
<comment type="similarity">
    <text evidence="1">Belongs to the SMP-30/CGR1 family.</text>
</comment>
<evidence type="ECO:0000256" key="3">
    <source>
        <dbReference type="PIRSR" id="PIRSR605511-2"/>
    </source>
</evidence>
<dbReference type="Pfam" id="PF08450">
    <property type="entry name" value="SGL"/>
    <property type="match status" value="1"/>
</dbReference>
<evidence type="ECO:0000256" key="2">
    <source>
        <dbReference type="PIRSR" id="PIRSR605511-1"/>
    </source>
</evidence>
<evidence type="ECO:0000313" key="5">
    <source>
        <dbReference type="EMBL" id="QKV54561.1"/>
    </source>
</evidence>
<evidence type="ECO:0000256" key="1">
    <source>
        <dbReference type="ARBA" id="ARBA00008853"/>
    </source>
</evidence>
<keyword evidence="3" id="KW-0479">Metal-binding</keyword>
<keyword evidence="3" id="KW-0862">Zinc</keyword>
<dbReference type="InterPro" id="IPR011042">
    <property type="entry name" value="6-blade_b-propeller_TolB-like"/>
</dbReference>
<feature type="domain" description="SMP-30/Gluconolactonase/LRE-like region" evidence="4">
    <location>
        <begin position="21"/>
        <end position="263"/>
    </location>
</feature>
<evidence type="ECO:0000313" key="6">
    <source>
        <dbReference type="Proteomes" id="UP000509579"/>
    </source>
</evidence>
<protein>
    <submittedName>
        <fullName evidence="5">SMP-30/gluconolactonase/LRE family protein</fullName>
    </submittedName>
</protein>
<keyword evidence="6" id="KW-1185">Reference proteome</keyword>
<dbReference type="SUPFAM" id="SSF63829">
    <property type="entry name" value="Calcium-dependent phosphotriesterase"/>
    <property type="match status" value="1"/>
</dbReference>
<feature type="active site" description="Proton donor/acceptor" evidence="2">
    <location>
        <position position="205"/>
    </location>
</feature>
<name>A0A6N1X5D3_9BURK</name>
<feature type="binding site" evidence="3">
    <location>
        <position position="23"/>
    </location>
    <ligand>
        <name>a divalent metal cation</name>
        <dbReference type="ChEBI" id="CHEBI:60240"/>
    </ligand>
</feature>
<dbReference type="PANTHER" id="PTHR10907">
    <property type="entry name" value="REGUCALCIN"/>
    <property type="match status" value="1"/>
</dbReference>
<organism evidence="5 6">
    <name type="scientific">Comamonas antarctica</name>
    <dbReference type="NCBI Taxonomy" id="2743470"/>
    <lineage>
        <taxon>Bacteria</taxon>
        <taxon>Pseudomonadati</taxon>
        <taxon>Pseudomonadota</taxon>
        <taxon>Betaproteobacteria</taxon>
        <taxon>Burkholderiales</taxon>
        <taxon>Comamonadaceae</taxon>
        <taxon>Comamonas</taxon>
    </lineage>
</organism>
<dbReference type="Gene3D" id="2.120.10.30">
    <property type="entry name" value="TolB, C-terminal domain"/>
    <property type="match status" value="1"/>
</dbReference>
<feature type="binding site" evidence="3">
    <location>
        <position position="157"/>
    </location>
    <ligand>
        <name>a divalent metal cation</name>
        <dbReference type="ChEBI" id="CHEBI:60240"/>
    </ligand>
</feature>
<proteinExistence type="inferred from homology"/>
<evidence type="ECO:0000259" key="4">
    <source>
        <dbReference type="Pfam" id="PF08450"/>
    </source>
</evidence>
<dbReference type="KEGG" id="aant:HUK68_17620"/>
<comment type="cofactor">
    <cofactor evidence="3">
        <name>Zn(2+)</name>
        <dbReference type="ChEBI" id="CHEBI:29105"/>
    </cofactor>
    <text evidence="3">Binds 1 divalent metal cation per subunit.</text>
</comment>
<reference evidence="5 6" key="1">
    <citation type="submission" date="2020-06" db="EMBL/GenBank/DDBJ databases">
        <title>Acidovorax antarctica sp. nov., isolated from Corinth ice sheet soil, Antarctic Fields Peninsula.</title>
        <authorList>
            <person name="Xu Q."/>
            <person name="Peng F."/>
        </authorList>
    </citation>
    <scope>NUCLEOTIDE SEQUENCE [LARGE SCALE GENOMIC DNA]</scope>
    <source>
        <strain evidence="5 6">16-35-5</strain>
    </source>
</reference>
<feature type="binding site" evidence="3">
    <location>
        <position position="106"/>
    </location>
    <ligand>
        <name>substrate</name>
    </ligand>
</feature>
<dbReference type="GO" id="GO:0005509">
    <property type="term" value="F:calcium ion binding"/>
    <property type="evidence" value="ECO:0007669"/>
    <property type="project" value="TreeGrafter"/>
</dbReference>
<dbReference type="InterPro" id="IPR013658">
    <property type="entry name" value="SGL"/>
</dbReference>
<dbReference type="GO" id="GO:0019853">
    <property type="term" value="P:L-ascorbic acid biosynthetic process"/>
    <property type="evidence" value="ECO:0007669"/>
    <property type="project" value="TreeGrafter"/>
</dbReference>
<dbReference type="RefSeq" id="WP_175505361.1">
    <property type="nucleotide sequence ID" value="NZ_CAURQT010000006.1"/>
</dbReference>
<dbReference type="AlphaFoldDB" id="A0A6N1X5D3"/>